<organism evidence="2 3">
    <name type="scientific">Ramlibacter albus</name>
    <dbReference type="NCBI Taxonomy" id="2079448"/>
    <lineage>
        <taxon>Bacteria</taxon>
        <taxon>Pseudomonadati</taxon>
        <taxon>Pseudomonadota</taxon>
        <taxon>Betaproteobacteria</taxon>
        <taxon>Burkholderiales</taxon>
        <taxon>Comamonadaceae</taxon>
        <taxon>Ramlibacter</taxon>
    </lineage>
</organism>
<gene>
    <name evidence="2" type="ORF">H8R02_11735</name>
</gene>
<keyword evidence="3" id="KW-1185">Reference proteome</keyword>
<reference evidence="2" key="1">
    <citation type="submission" date="2020-08" db="EMBL/GenBank/DDBJ databases">
        <title>Ramlibacter sp. GTP1 16S ribosomal RNA gene genome sequencing and assembly.</title>
        <authorList>
            <person name="Kang M."/>
        </authorList>
    </citation>
    <scope>NUCLEOTIDE SEQUENCE</scope>
    <source>
        <strain evidence="2">GTP1</strain>
    </source>
</reference>
<protein>
    <submittedName>
        <fullName evidence="2">Uncharacterized protein</fullName>
    </submittedName>
</protein>
<dbReference type="EMBL" id="JACORU010000004">
    <property type="protein sequence ID" value="MBC5765127.1"/>
    <property type="molecule type" value="Genomic_DNA"/>
</dbReference>
<dbReference type="AlphaFoldDB" id="A0A923S5G0"/>
<dbReference type="RefSeq" id="WP_187081614.1">
    <property type="nucleotide sequence ID" value="NZ_JACORU010000004.1"/>
</dbReference>
<comment type="caution">
    <text evidence="2">The sequence shown here is derived from an EMBL/GenBank/DDBJ whole genome shotgun (WGS) entry which is preliminary data.</text>
</comment>
<evidence type="ECO:0000313" key="2">
    <source>
        <dbReference type="EMBL" id="MBC5765127.1"/>
    </source>
</evidence>
<feature type="region of interest" description="Disordered" evidence="1">
    <location>
        <begin position="29"/>
        <end position="52"/>
    </location>
</feature>
<evidence type="ECO:0000313" key="3">
    <source>
        <dbReference type="Proteomes" id="UP000596827"/>
    </source>
</evidence>
<sequence>MQPDLVRPKRQLPRLTFNARKLEQQHVHLDRLDTPSLDHVGPREGVDPQQQAGLDGIRKWRHRANVIVELDVASAQGPEADLLLKQSIARVVSRIWKLGGCSPSAHCSKEEGERR</sequence>
<evidence type="ECO:0000256" key="1">
    <source>
        <dbReference type="SAM" id="MobiDB-lite"/>
    </source>
</evidence>
<accession>A0A923S5G0</accession>
<dbReference type="Proteomes" id="UP000596827">
    <property type="component" value="Unassembled WGS sequence"/>
</dbReference>
<name>A0A923S5G0_9BURK</name>
<proteinExistence type="predicted"/>